<evidence type="ECO:0000256" key="20">
    <source>
        <dbReference type="ARBA" id="ARBA00049559"/>
    </source>
</evidence>
<dbReference type="InterPro" id="IPR052388">
    <property type="entry name" value="Peroxisomal_t2-enoyl-CoA_red"/>
</dbReference>
<feature type="region of interest" description="Disordered" evidence="21">
    <location>
        <begin position="1"/>
        <end position="51"/>
    </location>
</feature>
<evidence type="ECO:0000256" key="2">
    <source>
        <dbReference type="ARBA" id="ARBA00005189"/>
    </source>
</evidence>
<keyword evidence="10" id="KW-0275">Fatty acid biosynthesis</keyword>
<evidence type="ECO:0000256" key="7">
    <source>
        <dbReference type="ARBA" id="ARBA00023002"/>
    </source>
</evidence>
<dbReference type="GO" id="GO:0019166">
    <property type="term" value="F:trans-2-enoyl-CoA reductase (NADPH) activity"/>
    <property type="evidence" value="ECO:0007669"/>
    <property type="project" value="UniProtKB-EC"/>
</dbReference>
<dbReference type="InterPro" id="IPR002347">
    <property type="entry name" value="SDR_fam"/>
</dbReference>
<dbReference type="Proteomes" id="UP000295258">
    <property type="component" value="Unassembled WGS sequence"/>
</dbReference>
<evidence type="ECO:0000256" key="8">
    <source>
        <dbReference type="ARBA" id="ARBA00023098"/>
    </source>
</evidence>
<evidence type="ECO:0000256" key="17">
    <source>
        <dbReference type="ARBA" id="ARBA00049108"/>
    </source>
</evidence>
<comment type="subcellular location">
    <subcellularLocation>
        <location evidence="1">Peroxisome</location>
    </subcellularLocation>
</comment>
<proteinExistence type="predicted"/>
<comment type="caution">
    <text evidence="22">The sequence shown here is derived from an EMBL/GenBank/DDBJ whole genome shotgun (WGS) entry which is preliminary data.</text>
</comment>
<evidence type="ECO:0000256" key="3">
    <source>
        <dbReference type="ARBA" id="ARBA00022516"/>
    </source>
</evidence>
<evidence type="ECO:0000256" key="12">
    <source>
        <dbReference type="ARBA" id="ARBA00038622"/>
    </source>
</evidence>
<evidence type="ECO:0000256" key="16">
    <source>
        <dbReference type="ARBA" id="ARBA00048686"/>
    </source>
</evidence>
<evidence type="ECO:0000256" key="14">
    <source>
        <dbReference type="ARBA" id="ARBA00041063"/>
    </source>
</evidence>
<accession>A0A4R4U5J2</accession>
<dbReference type="PANTHER" id="PTHR24317:SF7">
    <property type="entry name" value="PEROXISOMAL TRANS-2-ENOYL-COA REDUCTASE"/>
    <property type="match status" value="1"/>
</dbReference>
<evidence type="ECO:0000256" key="13">
    <source>
        <dbReference type="ARBA" id="ARBA00038849"/>
    </source>
</evidence>
<keyword evidence="3" id="KW-0444">Lipid biosynthesis</keyword>
<reference evidence="22 23" key="1">
    <citation type="submission" date="2019-03" db="EMBL/GenBank/DDBJ databases">
        <title>Draft genome sequences of novel Actinobacteria.</title>
        <authorList>
            <person name="Sahin N."/>
            <person name="Ay H."/>
            <person name="Saygin H."/>
        </authorList>
    </citation>
    <scope>NUCLEOTIDE SEQUENCE [LARGE SCALE GENOMIC DNA]</scope>
    <source>
        <strain evidence="22 23">KC310</strain>
    </source>
</reference>
<dbReference type="SUPFAM" id="SSF51735">
    <property type="entry name" value="NAD(P)-binding Rossmann-fold domains"/>
    <property type="match status" value="1"/>
</dbReference>
<evidence type="ECO:0000256" key="6">
    <source>
        <dbReference type="ARBA" id="ARBA00022857"/>
    </source>
</evidence>
<evidence type="ECO:0000256" key="18">
    <source>
        <dbReference type="ARBA" id="ARBA00049251"/>
    </source>
</evidence>
<comment type="catalytic activity">
    <reaction evidence="16">
        <text>(2E)-tetradecenoyl-CoA + NADPH + H(+) = tetradecanoyl-CoA + NADP(+)</text>
        <dbReference type="Rhea" id="RHEA:44968"/>
        <dbReference type="ChEBI" id="CHEBI:15378"/>
        <dbReference type="ChEBI" id="CHEBI:57385"/>
        <dbReference type="ChEBI" id="CHEBI:57783"/>
        <dbReference type="ChEBI" id="CHEBI:58349"/>
        <dbReference type="ChEBI" id="CHEBI:61405"/>
    </reaction>
    <physiologicalReaction direction="left-to-right" evidence="16">
        <dbReference type="Rhea" id="RHEA:44969"/>
    </physiologicalReaction>
</comment>
<dbReference type="AlphaFoldDB" id="A0A4R4U5J2"/>
<protein>
    <recommendedName>
        <fullName evidence="14">Peroxisomal trans-2-enoyl-CoA reductase</fullName>
        <ecNumber evidence="13">1.3.1.38</ecNumber>
    </recommendedName>
</protein>
<evidence type="ECO:0000256" key="1">
    <source>
        <dbReference type="ARBA" id="ARBA00004275"/>
    </source>
</evidence>
<evidence type="ECO:0000256" key="11">
    <source>
        <dbReference type="ARBA" id="ARBA00037124"/>
    </source>
</evidence>
<keyword evidence="5" id="KW-0276">Fatty acid metabolism</keyword>
<sequence length="143" mass="14607">MARRAHVDHDRSRRGGPEQTVAVQDGLHRGRVGQHEHDGRGAAGGGGGVAHGRRVNAVAPGLVPTGLFASSDDASRALTLDRRGGTVPMRRVGTPDEIAGVVAFLLGDDAAYVTGEVVSADGGAFMVNTVTRTGGAGAWTPAY</sequence>
<organism evidence="22 23">
    <name type="scientific">Nonomuraea deserti</name>
    <dbReference type="NCBI Taxonomy" id="1848322"/>
    <lineage>
        <taxon>Bacteria</taxon>
        <taxon>Bacillati</taxon>
        <taxon>Actinomycetota</taxon>
        <taxon>Actinomycetes</taxon>
        <taxon>Streptosporangiales</taxon>
        <taxon>Streptosporangiaceae</taxon>
        <taxon>Nonomuraea</taxon>
    </lineage>
</organism>
<dbReference type="Pfam" id="PF13561">
    <property type="entry name" value="adh_short_C2"/>
    <property type="match status" value="1"/>
</dbReference>
<dbReference type="GO" id="GO:0006633">
    <property type="term" value="P:fatty acid biosynthetic process"/>
    <property type="evidence" value="ECO:0007669"/>
    <property type="project" value="UniProtKB-KW"/>
</dbReference>
<gene>
    <name evidence="22" type="ORF">E1292_49185</name>
</gene>
<feature type="compositionally biased region" description="Gly residues" evidence="21">
    <location>
        <begin position="41"/>
        <end position="50"/>
    </location>
</feature>
<comment type="catalytic activity">
    <reaction evidence="19">
        <text>(2E)-decenoyl-CoA + NADPH + H(+) = decanoyl-CoA + NADP(+)</text>
        <dbReference type="Rhea" id="RHEA:44960"/>
        <dbReference type="ChEBI" id="CHEBI:15378"/>
        <dbReference type="ChEBI" id="CHEBI:57783"/>
        <dbReference type="ChEBI" id="CHEBI:58349"/>
        <dbReference type="ChEBI" id="CHEBI:61406"/>
        <dbReference type="ChEBI" id="CHEBI:61430"/>
    </reaction>
    <physiologicalReaction direction="left-to-right" evidence="19">
        <dbReference type="Rhea" id="RHEA:44961"/>
    </physiologicalReaction>
</comment>
<comment type="pathway">
    <text evidence="2">Lipid metabolism.</text>
</comment>
<comment type="catalytic activity">
    <reaction evidence="20">
        <text>(2E)-octenoyl-CoA + NADPH + H(+) = octanoyl-CoA + NADP(+)</text>
        <dbReference type="Rhea" id="RHEA:44952"/>
        <dbReference type="ChEBI" id="CHEBI:15378"/>
        <dbReference type="ChEBI" id="CHEBI:57386"/>
        <dbReference type="ChEBI" id="CHEBI:57783"/>
        <dbReference type="ChEBI" id="CHEBI:58349"/>
        <dbReference type="ChEBI" id="CHEBI:62242"/>
    </reaction>
    <physiologicalReaction direction="left-to-right" evidence="20">
        <dbReference type="Rhea" id="RHEA:44953"/>
    </physiologicalReaction>
</comment>
<evidence type="ECO:0000256" key="4">
    <source>
        <dbReference type="ARBA" id="ARBA00022553"/>
    </source>
</evidence>
<dbReference type="PANTHER" id="PTHR24317">
    <property type="entry name" value="PEROXISOMAL TRANS-2-ENOYL-COA REDUCTASE"/>
    <property type="match status" value="1"/>
</dbReference>
<keyword evidence="4" id="KW-0597">Phosphoprotein</keyword>
<dbReference type="PRINTS" id="PR00081">
    <property type="entry name" value="GDHRDH"/>
</dbReference>
<keyword evidence="7" id="KW-0560">Oxidoreductase</keyword>
<evidence type="ECO:0000256" key="5">
    <source>
        <dbReference type="ARBA" id="ARBA00022832"/>
    </source>
</evidence>
<evidence type="ECO:0000313" key="22">
    <source>
        <dbReference type="EMBL" id="TDC84796.1"/>
    </source>
</evidence>
<evidence type="ECO:0000256" key="10">
    <source>
        <dbReference type="ARBA" id="ARBA00023160"/>
    </source>
</evidence>
<evidence type="ECO:0000256" key="9">
    <source>
        <dbReference type="ARBA" id="ARBA00023140"/>
    </source>
</evidence>
<dbReference type="Gene3D" id="3.40.50.720">
    <property type="entry name" value="NAD(P)-binding Rossmann-like Domain"/>
    <property type="match status" value="1"/>
</dbReference>
<keyword evidence="23" id="KW-1185">Reference proteome</keyword>
<keyword evidence="9" id="KW-0576">Peroxisome</keyword>
<keyword evidence="6" id="KW-0521">NADP</keyword>
<comment type="catalytic activity">
    <reaction evidence="18">
        <text>a (2E)-enoyl-CoA + NADPH + H(+) = a 2,3-saturated acyl-CoA + NADP(+)</text>
        <dbReference type="Rhea" id="RHEA:33763"/>
        <dbReference type="ChEBI" id="CHEBI:15378"/>
        <dbReference type="ChEBI" id="CHEBI:57783"/>
        <dbReference type="ChEBI" id="CHEBI:58349"/>
        <dbReference type="ChEBI" id="CHEBI:58856"/>
        <dbReference type="ChEBI" id="CHEBI:65111"/>
        <dbReference type="EC" id="1.3.1.38"/>
    </reaction>
    <physiologicalReaction direction="left-to-right" evidence="18">
        <dbReference type="Rhea" id="RHEA:33764"/>
    </physiologicalReaction>
</comment>
<evidence type="ECO:0000256" key="15">
    <source>
        <dbReference type="ARBA" id="ARBA00047570"/>
    </source>
</evidence>
<evidence type="ECO:0000256" key="21">
    <source>
        <dbReference type="SAM" id="MobiDB-lite"/>
    </source>
</evidence>
<comment type="catalytic activity">
    <reaction evidence="15">
        <text>(2E)-dodecenoyl-CoA + NADPH + H(+) = dodecanoyl-CoA + NADP(+)</text>
        <dbReference type="Rhea" id="RHEA:44964"/>
        <dbReference type="ChEBI" id="CHEBI:15378"/>
        <dbReference type="ChEBI" id="CHEBI:57330"/>
        <dbReference type="ChEBI" id="CHEBI:57375"/>
        <dbReference type="ChEBI" id="CHEBI:57783"/>
        <dbReference type="ChEBI" id="CHEBI:58349"/>
    </reaction>
    <physiologicalReaction direction="left-to-right" evidence="15">
        <dbReference type="Rhea" id="RHEA:44965"/>
    </physiologicalReaction>
</comment>
<dbReference type="InterPro" id="IPR036291">
    <property type="entry name" value="NAD(P)-bd_dom_sf"/>
</dbReference>
<feature type="compositionally biased region" description="Basic and acidic residues" evidence="21">
    <location>
        <begin position="1"/>
        <end position="16"/>
    </location>
</feature>
<dbReference type="EC" id="1.3.1.38" evidence="13"/>
<keyword evidence="8" id="KW-0443">Lipid metabolism</keyword>
<comment type="function">
    <text evidence="11">Participates in chain elongation of fatty acids. Catalyzes the reduction of trans-2-enoyl-CoAs of varying chain lengths from 6:1 to 16:1, having maximum activity with 10:1 CoA. Has no 2,4-dienoyl-CoA reductase activity.</text>
</comment>
<comment type="catalytic activity">
    <reaction evidence="17">
        <text>(2E)-hexenoyl-CoA + NADPH + H(+) = hexanoyl-CoA + NADP(+)</text>
        <dbReference type="Rhea" id="RHEA:44956"/>
        <dbReference type="ChEBI" id="CHEBI:15378"/>
        <dbReference type="ChEBI" id="CHEBI:57783"/>
        <dbReference type="ChEBI" id="CHEBI:58349"/>
        <dbReference type="ChEBI" id="CHEBI:62077"/>
        <dbReference type="ChEBI" id="CHEBI:62620"/>
    </reaction>
    <physiologicalReaction direction="left-to-right" evidence="17">
        <dbReference type="Rhea" id="RHEA:44957"/>
    </physiologicalReaction>
</comment>
<dbReference type="EMBL" id="SMKO01000328">
    <property type="protein sequence ID" value="TDC84796.1"/>
    <property type="molecule type" value="Genomic_DNA"/>
</dbReference>
<evidence type="ECO:0000313" key="23">
    <source>
        <dbReference type="Proteomes" id="UP000295258"/>
    </source>
</evidence>
<comment type="subunit">
    <text evidence="12">Interacts with PEX5, probably required to target it into peroxisomes.</text>
</comment>
<name>A0A4R4U5J2_9ACTN</name>
<evidence type="ECO:0000256" key="19">
    <source>
        <dbReference type="ARBA" id="ARBA00049386"/>
    </source>
</evidence>